<dbReference type="FunFam" id="3.90.550.10:FF:000029">
    <property type="entry name" value="Polypeptide N-acetylgalactosaminyltransferase"/>
    <property type="match status" value="1"/>
</dbReference>
<dbReference type="Gene3D" id="2.80.10.50">
    <property type="match status" value="2"/>
</dbReference>
<evidence type="ECO:0000256" key="1">
    <source>
        <dbReference type="ARBA" id="ARBA00004323"/>
    </source>
</evidence>
<dbReference type="PROSITE" id="PS50231">
    <property type="entry name" value="RICIN_B_LECTIN"/>
    <property type="match status" value="1"/>
</dbReference>
<evidence type="ECO:0000256" key="4">
    <source>
        <dbReference type="ARBA" id="ARBA00022734"/>
    </source>
</evidence>
<dbReference type="Gene3D" id="3.90.550.10">
    <property type="entry name" value="Spore Coat Polysaccharide Biosynthesis Protein SpsA, Chain A"/>
    <property type="match status" value="1"/>
</dbReference>
<evidence type="ECO:0000256" key="11">
    <source>
        <dbReference type="RuleBase" id="RU361242"/>
    </source>
</evidence>
<comment type="pathway">
    <text evidence="11">Protein modification; protein glycosylation.</text>
</comment>
<dbReference type="Pfam" id="PF00652">
    <property type="entry name" value="Ricin_B_lectin"/>
    <property type="match status" value="2"/>
</dbReference>
<comment type="caution">
    <text evidence="13">The sequence shown here is derived from an EMBL/GenBank/DDBJ whole genome shotgun (WGS) entry which is preliminary data.</text>
</comment>
<dbReference type="EMBL" id="LUCH01000711">
    <property type="protein sequence ID" value="KAF5404477.1"/>
    <property type="molecule type" value="Genomic_DNA"/>
</dbReference>
<dbReference type="InterPro" id="IPR001173">
    <property type="entry name" value="Glyco_trans_2-like"/>
</dbReference>
<keyword evidence="14" id="KW-1185">Reference proteome</keyword>
<dbReference type="GO" id="GO:0000139">
    <property type="term" value="C:Golgi membrane"/>
    <property type="evidence" value="ECO:0007669"/>
    <property type="project" value="UniProtKB-SubCell"/>
</dbReference>
<dbReference type="InterPro" id="IPR000772">
    <property type="entry name" value="Ricin_B_lectin"/>
</dbReference>
<keyword evidence="6 11" id="KW-1133">Transmembrane helix</keyword>
<dbReference type="InterPro" id="IPR045885">
    <property type="entry name" value="GalNAc-T"/>
</dbReference>
<evidence type="ECO:0000313" key="14">
    <source>
        <dbReference type="Proteomes" id="UP000748531"/>
    </source>
</evidence>
<dbReference type="SUPFAM" id="SSF50370">
    <property type="entry name" value="Ricin B-like lectins"/>
    <property type="match status" value="2"/>
</dbReference>
<keyword evidence="9 11" id="KW-1015">Disulfide bond</keyword>
<dbReference type="PANTHER" id="PTHR11675">
    <property type="entry name" value="N-ACETYLGALACTOSAMINYLTRANSFERASE"/>
    <property type="match status" value="1"/>
</dbReference>
<keyword evidence="3 11" id="KW-0812">Transmembrane</keyword>
<dbReference type="EC" id="2.4.1.-" evidence="11"/>
<dbReference type="PANTHER" id="PTHR11675:SF134">
    <property type="entry name" value="N-ACETYLGALACTOSAMINYLTRANSFERASE 4-RELATED"/>
    <property type="match status" value="1"/>
</dbReference>
<comment type="similarity">
    <text evidence="2 11">Belongs to the glycosyltransferase 2 family. GalNAc-T subfamily.</text>
</comment>
<gene>
    <name evidence="13" type="ORF">PHET_02118</name>
</gene>
<dbReference type="Proteomes" id="UP000748531">
    <property type="component" value="Unassembled WGS sequence"/>
</dbReference>
<dbReference type="UniPathway" id="UPA00378"/>
<feature type="transmembrane region" description="Helical" evidence="11">
    <location>
        <begin position="12"/>
        <end position="29"/>
    </location>
</feature>
<evidence type="ECO:0000256" key="5">
    <source>
        <dbReference type="ARBA" id="ARBA00022968"/>
    </source>
</evidence>
<evidence type="ECO:0000256" key="7">
    <source>
        <dbReference type="ARBA" id="ARBA00023034"/>
    </source>
</evidence>
<dbReference type="AlphaFoldDB" id="A0A8J4SSP1"/>
<organism evidence="13 14">
    <name type="scientific">Paragonimus heterotremus</name>
    <dbReference type="NCBI Taxonomy" id="100268"/>
    <lineage>
        <taxon>Eukaryota</taxon>
        <taxon>Metazoa</taxon>
        <taxon>Spiralia</taxon>
        <taxon>Lophotrochozoa</taxon>
        <taxon>Platyhelminthes</taxon>
        <taxon>Trematoda</taxon>
        <taxon>Digenea</taxon>
        <taxon>Plagiorchiida</taxon>
        <taxon>Troglotremata</taxon>
        <taxon>Troglotrematidae</taxon>
        <taxon>Paragonimus</taxon>
    </lineage>
</organism>
<dbReference type="GO" id="GO:0004653">
    <property type="term" value="F:polypeptide N-acetylgalactosaminyltransferase activity"/>
    <property type="evidence" value="ECO:0007669"/>
    <property type="project" value="TreeGrafter"/>
</dbReference>
<comment type="subcellular location">
    <subcellularLocation>
        <location evidence="1 11">Golgi apparatus membrane</location>
        <topology evidence="1 11">Single-pass type II membrane protein</topology>
    </subcellularLocation>
</comment>
<evidence type="ECO:0000313" key="13">
    <source>
        <dbReference type="EMBL" id="KAF5404477.1"/>
    </source>
</evidence>
<evidence type="ECO:0000256" key="6">
    <source>
        <dbReference type="ARBA" id="ARBA00022989"/>
    </source>
</evidence>
<keyword evidence="11" id="KW-0808">Transferase</keyword>
<keyword evidence="4 11" id="KW-0430">Lectin</keyword>
<name>A0A8J4SSP1_9TREM</name>
<keyword evidence="10" id="KW-0325">Glycoprotein</keyword>
<evidence type="ECO:0000259" key="12">
    <source>
        <dbReference type="SMART" id="SM00458"/>
    </source>
</evidence>
<dbReference type="InterPro" id="IPR029044">
    <property type="entry name" value="Nucleotide-diphossugar_trans"/>
</dbReference>
<evidence type="ECO:0000256" key="8">
    <source>
        <dbReference type="ARBA" id="ARBA00023136"/>
    </source>
</evidence>
<dbReference type="CDD" id="cd02510">
    <property type="entry name" value="pp-GalNAc-T"/>
    <property type="match status" value="1"/>
</dbReference>
<evidence type="ECO:0000256" key="3">
    <source>
        <dbReference type="ARBA" id="ARBA00022692"/>
    </source>
</evidence>
<evidence type="ECO:0000256" key="2">
    <source>
        <dbReference type="ARBA" id="ARBA00005680"/>
    </source>
</evidence>
<feature type="domain" description="Ricin B lectin" evidence="12">
    <location>
        <begin position="492"/>
        <end position="651"/>
    </location>
</feature>
<dbReference type="CDD" id="cd00161">
    <property type="entry name" value="beta-trefoil_Ricin-like"/>
    <property type="match status" value="1"/>
</dbReference>
<evidence type="ECO:0000256" key="9">
    <source>
        <dbReference type="ARBA" id="ARBA00023157"/>
    </source>
</evidence>
<keyword evidence="5" id="KW-0735">Signal-anchor</keyword>
<evidence type="ECO:0000256" key="10">
    <source>
        <dbReference type="ARBA" id="ARBA00023180"/>
    </source>
</evidence>
<dbReference type="OrthoDB" id="6159198at2759"/>
<dbReference type="SMART" id="SM00458">
    <property type="entry name" value="RICIN"/>
    <property type="match status" value="1"/>
</dbReference>
<keyword evidence="7 11" id="KW-0333">Golgi apparatus</keyword>
<accession>A0A8J4SSP1</accession>
<dbReference type="Pfam" id="PF00535">
    <property type="entry name" value="Glycos_transf_2"/>
    <property type="match status" value="1"/>
</dbReference>
<comment type="cofactor">
    <cofactor evidence="11">
        <name>Mn(2+)</name>
        <dbReference type="ChEBI" id="CHEBI:29035"/>
    </cofactor>
</comment>
<keyword evidence="11" id="KW-0464">Manganese</keyword>
<dbReference type="GO" id="GO:0006493">
    <property type="term" value="P:protein O-linked glycosylation"/>
    <property type="evidence" value="ECO:0007669"/>
    <property type="project" value="TreeGrafter"/>
</dbReference>
<dbReference type="InterPro" id="IPR035992">
    <property type="entry name" value="Ricin_B-like_lectins"/>
</dbReference>
<keyword evidence="11" id="KW-0328">Glycosyltransferase</keyword>
<sequence>MRFKLTKILKTVLYCGLIFIIVYFLLYRWSPPSSWEKTVDGDHLPADLISWEDTDLAAQEAERVGPGEQGRPVRLVGEEKTKSEKFFNQNGFNTYISDMIALDRSVADIRHPRCRKMLYSSRLPVASIVIPFFQENWNALLRTVHSSLKRAPAKLIKEVILVDDGSTREYLKSKLDDYLTKEFPDGKVRVIHSPSREGLIRARIRGAQAATGDVIIFLDSHCEPNPNWLPPLLDPIAKDYRTVVCPFIDVIDADTFEYRAQDEGARGAFDWEFYYKRLPKLPQDKAFPERPFDSPVMAGGLFAISAKWFWELGGYDPGLQIWGGEQYEISFKIWMCGGRMIDVPCSRIGHIYRTHPTDFPSAGIGDFVGRNYKRVAEVWMDEYKEHLYSRRPHYRALDPGNLTEQFAVRKRLNCKSFRWFMTEIAFDLTKKYPLIDPIPAATGDVRPAVDRSMCIEALGASQTEPIRLSKCVRDGGNANGLQLFELSYHDDIRPVKLVDCLDVPGSGPRSPVILYPCHSQKGNQEWHLSRAPDGAVIVTHSKTGMCLDMDITNPTGPLFLMPCAPGSLSQHCADCWDLPNRQNAAPVVLYGCHGEHGNQHWAVEPLSGGKSNPVRIRQVPTNFCLEANIKSSKVVANPCNPASETQVWFWDKLQFDAAAESRKRAGV</sequence>
<dbReference type="SUPFAM" id="SSF53448">
    <property type="entry name" value="Nucleotide-diphospho-sugar transferases"/>
    <property type="match status" value="1"/>
</dbReference>
<protein>
    <recommendedName>
        <fullName evidence="11">Polypeptide N-acetylgalactosaminyltransferase</fullName>
        <ecNumber evidence="11">2.4.1.-</ecNumber>
    </recommendedName>
    <alternativeName>
        <fullName evidence="11">Protein-UDP acetylgalactosaminyltransferase</fullName>
    </alternativeName>
</protein>
<dbReference type="GO" id="GO:0030246">
    <property type="term" value="F:carbohydrate binding"/>
    <property type="evidence" value="ECO:0007669"/>
    <property type="project" value="UniProtKB-KW"/>
</dbReference>
<reference evidence="13" key="1">
    <citation type="submission" date="2019-05" db="EMBL/GenBank/DDBJ databases">
        <title>Annotation for the trematode Paragonimus heterotremus.</title>
        <authorList>
            <person name="Choi Y.-J."/>
        </authorList>
    </citation>
    <scope>NUCLEOTIDE SEQUENCE</scope>
    <source>
        <strain evidence="13">LC</strain>
    </source>
</reference>
<proteinExistence type="inferred from homology"/>
<keyword evidence="8 11" id="KW-0472">Membrane</keyword>